<evidence type="ECO:0000259" key="1">
    <source>
        <dbReference type="Pfam" id="PF17775"/>
    </source>
</evidence>
<keyword evidence="3" id="KW-1185">Reference proteome</keyword>
<gene>
    <name evidence="2" type="ORF">C8N47_10588</name>
</gene>
<dbReference type="AlphaFoldDB" id="A0A2T5C398"/>
<name>A0A2T5C398_9BACT</name>
<reference evidence="2 3" key="1">
    <citation type="submission" date="2018-04" db="EMBL/GenBank/DDBJ databases">
        <title>Genomic Encyclopedia of Archaeal and Bacterial Type Strains, Phase II (KMG-II): from individual species to whole genera.</title>
        <authorList>
            <person name="Goeker M."/>
        </authorList>
    </citation>
    <scope>NUCLEOTIDE SEQUENCE [LARGE SCALE GENOMIC DNA]</scope>
    <source>
        <strain evidence="2 3">DSM 28823</strain>
    </source>
</reference>
<dbReference type="InterPro" id="IPR048469">
    <property type="entry name" value="YchJ-like_M"/>
</dbReference>
<proteinExistence type="predicted"/>
<dbReference type="InterPro" id="IPR032710">
    <property type="entry name" value="NTF2-like_dom_sf"/>
</dbReference>
<dbReference type="SUPFAM" id="SSF54427">
    <property type="entry name" value="NTF2-like"/>
    <property type="match status" value="1"/>
</dbReference>
<sequence length="131" mass="14814">MNNLCPCGSQRAKNECCISIISGKRDAETALELMRSRYTAFTMADGAYLMRSHHSQTRPVKERKSIEAWAKSVQWMGLVISGTQGGEAPDSAGYVEFRALYLEAGKMQEIHENSLFKREQGKWVYHSGNHR</sequence>
<dbReference type="OrthoDB" id="21421at2"/>
<accession>A0A2T5C398</accession>
<feature type="domain" description="YchJ-like middle NTF2-like" evidence="1">
    <location>
        <begin position="29"/>
        <end position="128"/>
    </location>
</feature>
<dbReference type="Gene3D" id="3.10.450.50">
    <property type="match status" value="1"/>
</dbReference>
<dbReference type="Pfam" id="PF17775">
    <property type="entry name" value="YchJ_M-like"/>
    <property type="match status" value="1"/>
</dbReference>
<evidence type="ECO:0000313" key="2">
    <source>
        <dbReference type="EMBL" id="PTN09248.1"/>
    </source>
</evidence>
<dbReference type="EMBL" id="QAAD01000005">
    <property type="protein sequence ID" value="PTN09248.1"/>
    <property type="molecule type" value="Genomic_DNA"/>
</dbReference>
<dbReference type="Proteomes" id="UP000243525">
    <property type="component" value="Unassembled WGS sequence"/>
</dbReference>
<comment type="caution">
    <text evidence="2">The sequence shown here is derived from an EMBL/GenBank/DDBJ whole genome shotgun (WGS) entry which is preliminary data.</text>
</comment>
<organism evidence="2 3">
    <name type="scientific">Mangrovibacterium marinum</name>
    <dbReference type="NCBI Taxonomy" id="1639118"/>
    <lineage>
        <taxon>Bacteria</taxon>
        <taxon>Pseudomonadati</taxon>
        <taxon>Bacteroidota</taxon>
        <taxon>Bacteroidia</taxon>
        <taxon>Marinilabiliales</taxon>
        <taxon>Prolixibacteraceae</taxon>
        <taxon>Mangrovibacterium</taxon>
    </lineage>
</organism>
<dbReference type="RefSeq" id="WP_107821656.1">
    <property type="nucleotide sequence ID" value="NZ_OY782574.1"/>
</dbReference>
<protein>
    <submittedName>
        <fullName evidence="2">SEC-C motif-containing protein</fullName>
    </submittedName>
</protein>
<evidence type="ECO:0000313" key="3">
    <source>
        <dbReference type="Proteomes" id="UP000243525"/>
    </source>
</evidence>